<keyword evidence="4" id="KW-0732">Signal</keyword>
<dbReference type="EMBL" id="CP013118">
    <property type="protein sequence ID" value="ALO17307.1"/>
    <property type="molecule type" value="Genomic_DNA"/>
</dbReference>
<dbReference type="STRING" id="1307839.L21SP5_03709"/>
<dbReference type="NCBIfam" id="TIGR04183">
    <property type="entry name" value="Por_Secre_tail"/>
    <property type="match status" value="1"/>
</dbReference>
<sequence length="1888" mass="200855" precursor="true">MKQLYLFVTLFFVTFIAGAQVPDTYYDGISGTGYTLKTNLHNLIDGHNSQSYDALWTHMQSTDNDGVYEGDNTVLDMYSENPAGADPYNFTWGTDQCGNYSGEGSCYNREHSFPKSWFSDASPMYTDLFHLYPTDGYVNGQRGNYPFGNVGTADWTSQNGSKKGSCAHANYAGTVFEPIDEFKGDFARTYFYMATRYEDVITGWSSDVLDGSADKVYVDWYLETMIQWHQNDPVSQKELDRNDAVYDIQGNANPFIDHPEWVCEIWSSFCGPNIAASPTSLTGFSYEEGSGPSTSQSFELSGTNLDGSQVAITAPTNYEVSTDNSSFSASVNVSYTAPTLSSTTIYVRLKAGLSIASYNGENVTCSDDGSASDVTITNSGTVTATSLFCDDFEDNLNDWTVTNDADPDAYLEISSTFGGANSSTNVALFTTPNPGSTTYYTSSIEKTFLNSQNLSVNFWYFFEDYRGGEVNIYINGTKFYGIATEGGGDIAISETDDDLWTELSLDLSGLTSTVDDYTIKIEGISKSASSWKDRVAIDDLCVYGTTVSGPTLTVSRSTLSGFTYEEGSGPSTVQSFTLSGSDLDNSDVTLTAPTNYKISTSDFAATDPITLSSYDGTETTIYVRLKSGLSTATYNSETISIAGGGDTDGAIVTCSGDVTAAGGGGSCANELIFSEYVEGSSSNKYIEIANFTGGSVDLSDYEVRLYSNGNTTASQTEVLSGTLADKDVYVIGNADGTLYTEDITSNVTWFNGDDAVELYNTSTGLTVDIIGCIGEDPGSAWTSGSHSTANQTLVRKSSVTSGVISNPASGFPTLESEWDSYSEDENSYLGSHTMTCASTPTITLSTSSFTGFTYEEGSGPSSVQTFTISGSDLDGTDVTLTAPTNYEISTSDFSAASPITLSSFDGSETTIYVRLKSGLSTATYNSETISISGGGDTDGASVSCSGEVTAAGGGGGSSTIVDFETAGDLYTPSTTDGSGNTDVFNRTDEGVGTNSTYYWAVEDMAVTDPFIDIDQIDVTGGTSFTFSIDMLTPNSEDWDVVDELLISYSVDGGAYQNLMWVQSNDDGDDFNAPAALDLDFDGTGDDGQELPAVSDNFGAGVGSDFETFSTSDIALSGNSTLDIKLQFIGLDANAEGIYLDNITIDVAGGSSIPILAVSSSTLTNLDYFSGSGPSTEQTFTLSGSDLDGSNVTLTPPANFEISKSSGSGFVSNPSSLTYSSYDGSDQTIYVRLAGGLGVNTYSGDITISGGGDADGETVSLSGEISYSAESDIIAVASSESATVSSIENTTGPLNSSQGVQVWQITIRDGGAGGDADAASTIVNGITISQNTNNGMDDWDEAILSADLFDGTTHLGTATITNTQLQFSASPLVSVSDNASKTLTLRISISTTPNTSGNNVDGDDFVFEVTNANVTADAGGSGFSSFSSIASDDAQNVFDIDATEIQFAQQPTNTMETLSMDPAPAVKACDANGNVDIDYTADITLESTGTMTGDPITKSVSSGRVIFDVVHEALATGLEITATPNTGLSAITSNTFDITELLCTDLMISEYMEGTGDDKAIELFNGTGSAIDLSNYQLRQDNGNDGTFERILDLTGTLSHGNLFLVIHVDASTEMKNAISAENIDLETDNTMIEFGGDDPVGLFKSDGAKAFVLLDVVGDGTNFETVNLNRNADVFAPNSTFTISEWTETANTYNDLGSTDNPLPVTWKSVSAVVKDKCIDINWTTATETNNDYFSIEHSIDNDSFQQIGRVEGAGNASVLNYYSFRHNSPVSGENYYRIKQVDFNGNFDYSKIVSAKWEGLSISRLNIEFVHWSTDEQKALIQSVPGSTIDIVIYNLAGKKVYKESVKTTSAYYMHSIEKTYLQDGIYIMRVRSGENVARQKFAVSGF</sequence>
<dbReference type="SUPFAM" id="SSF54060">
    <property type="entry name" value="His-Me finger endonucleases"/>
    <property type="match status" value="1"/>
</dbReference>
<feature type="signal peptide" evidence="4">
    <location>
        <begin position="1"/>
        <end position="19"/>
    </location>
</feature>
<name>A0A0S2I529_9BACT</name>
<dbReference type="PATRIC" id="fig|1307839.3.peg.3965"/>
<dbReference type="InterPro" id="IPR001322">
    <property type="entry name" value="Lamin_tail_dom"/>
</dbReference>
<reference evidence="6 7" key="1">
    <citation type="submission" date="2015-11" db="EMBL/GenBank/DDBJ databases">
        <title>Description and complete genome sequence of a novel strain predominating in hypersaline microbial mats and representing a new family of the Bacteriodetes phylum.</title>
        <authorList>
            <person name="Spring S."/>
            <person name="Bunk B."/>
            <person name="Sproer C."/>
            <person name="Klenk H.-P."/>
        </authorList>
    </citation>
    <scope>NUCLEOTIDE SEQUENCE [LARGE SCALE GENOMIC DNA]</scope>
    <source>
        <strain evidence="6 7">L21-Spi-D4</strain>
    </source>
</reference>
<evidence type="ECO:0000256" key="3">
    <source>
        <dbReference type="ARBA" id="ARBA00022801"/>
    </source>
</evidence>
<keyword evidence="3 6" id="KW-0378">Hydrolase</keyword>
<keyword evidence="7" id="KW-1185">Reference proteome</keyword>
<evidence type="ECO:0000256" key="4">
    <source>
        <dbReference type="SAM" id="SignalP"/>
    </source>
</evidence>
<dbReference type="PANTHER" id="PTHR33607">
    <property type="entry name" value="ENDONUCLEASE-1"/>
    <property type="match status" value="1"/>
</dbReference>
<evidence type="ECO:0000313" key="6">
    <source>
        <dbReference type="EMBL" id="ALO17307.1"/>
    </source>
</evidence>
<dbReference type="Pfam" id="PF04231">
    <property type="entry name" value="Endonuclease_1"/>
    <property type="match status" value="1"/>
</dbReference>
<comment type="similarity">
    <text evidence="1">Belongs to the EndA/NucM nuclease family.</text>
</comment>
<organism evidence="6 7">
    <name type="scientific">Salinivirga cyanobacteriivorans</name>
    <dbReference type="NCBI Taxonomy" id="1307839"/>
    <lineage>
        <taxon>Bacteria</taxon>
        <taxon>Pseudomonadati</taxon>
        <taxon>Bacteroidota</taxon>
        <taxon>Bacteroidia</taxon>
        <taxon>Bacteroidales</taxon>
        <taxon>Salinivirgaceae</taxon>
        <taxon>Salinivirga</taxon>
    </lineage>
</organism>
<evidence type="ECO:0000259" key="5">
    <source>
        <dbReference type="PROSITE" id="PS51841"/>
    </source>
</evidence>
<dbReference type="EC" id="3.1.-.-" evidence="6"/>
<dbReference type="KEGG" id="blq:L21SP5_03709"/>
<gene>
    <name evidence="6" type="primary">bsn_5</name>
    <name evidence="6" type="ORF">L21SP5_03709</name>
</gene>
<feature type="domain" description="LTD" evidence="5">
    <location>
        <begin position="663"/>
        <end position="779"/>
    </location>
</feature>
<dbReference type="Pfam" id="PF00932">
    <property type="entry name" value="LTD"/>
    <property type="match status" value="2"/>
</dbReference>
<dbReference type="PANTHER" id="PTHR33607:SF2">
    <property type="entry name" value="ENDONUCLEASE-1"/>
    <property type="match status" value="1"/>
</dbReference>
<dbReference type="GO" id="GO:0004518">
    <property type="term" value="F:nuclease activity"/>
    <property type="evidence" value="ECO:0007669"/>
    <property type="project" value="UniProtKB-KW"/>
</dbReference>
<dbReference type="InterPro" id="IPR026444">
    <property type="entry name" value="Secre_tail"/>
</dbReference>
<dbReference type="RefSeq" id="WP_057954595.1">
    <property type="nucleotide sequence ID" value="NZ_CP013118.1"/>
</dbReference>
<dbReference type="Gene3D" id="2.60.120.200">
    <property type="match status" value="1"/>
</dbReference>
<dbReference type="Proteomes" id="UP000064893">
    <property type="component" value="Chromosome"/>
</dbReference>
<dbReference type="OrthoDB" id="9770276at2"/>
<dbReference type="InterPro" id="IPR044925">
    <property type="entry name" value="His-Me_finger_sf"/>
</dbReference>
<evidence type="ECO:0000256" key="1">
    <source>
        <dbReference type="ARBA" id="ARBA00006429"/>
    </source>
</evidence>
<dbReference type="PROSITE" id="PS51841">
    <property type="entry name" value="LTD"/>
    <property type="match status" value="2"/>
</dbReference>
<dbReference type="GO" id="GO:0016787">
    <property type="term" value="F:hydrolase activity"/>
    <property type="evidence" value="ECO:0007669"/>
    <property type="project" value="UniProtKB-KW"/>
</dbReference>
<keyword evidence="2" id="KW-0540">Nuclease</keyword>
<feature type="domain" description="LTD" evidence="5">
    <location>
        <begin position="1531"/>
        <end position="1661"/>
    </location>
</feature>
<evidence type="ECO:0000256" key="2">
    <source>
        <dbReference type="ARBA" id="ARBA00022722"/>
    </source>
</evidence>
<evidence type="ECO:0000313" key="7">
    <source>
        <dbReference type="Proteomes" id="UP000064893"/>
    </source>
</evidence>
<proteinExistence type="inferred from homology"/>
<accession>A0A0S2I529</accession>
<feature type="chain" id="PRO_5006599513" evidence="4">
    <location>
        <begin position="20"/>
        <end position="1888"/>
    </location>
</feature>
<protein>
    <submittedName>
        <fullName evidence="6">Extracellular ribonuclease</fullName>
        <ecNumber evidence="6">3.1.-.-</ecNumber>
    </submittedName>
</protein>
<dbReference type="InterPro" id="IPR007346">
    <property type="entry name" value="Endonuclease-I"/>
</dbReference>